<evidence type="ECO:0000256" key="1">
    <source>
        <dbReference type="SAM" id="MobiDB-lite"/>
    </source>
</evidence>
<evidence type="ECO:0008006" key="4">
    <source>
        <dbReference type="Google" id="ProtNLM"/>
    </source>
</evidence>
<evidence type="ECO:0000313" key="2">
    <source>
        <dbReference type="EMBL" id="MFC7384045.1"/>
    </source>
</evidence>
<gene>
    <name evidence="2" type="ORF">ACFQSB_17645</name>
</gene>
<dbReference type="RefSeq" id="WP_380827639.1">
    <property type="nucleotide sequence ID" value="NZ_JBHTCG010000010.1"/>
</dbReference>
<feature type="compositionally biased region" description="Low complexity" evidence="1">
    <location>
        <begin position="52"/>
        <end position="75"/>
    </location>
</feature>
<accession>A0ABW2P7R8</accession>
<sequence>MDPDTFRGDVGVEGPEVYWRRRVSVLTGALVVVAVVAWACSSASGGAGPGGRPVTAASRDPSRSPSATAWPTAAAVPGSAGKTAGAGGNEGDARVAGAPHVSRPRTPSPSPHRPRRPGDRCGDADLVISLRGRSEVYSGGRFPRFMLTVVNIGRFDCTVDVGPRKVEVRVTSGSDRVWSTADCLSGEGADVRRLSRGVPHVRMVGWDRRRSGPDCRATRSRAGNGTYVAAARLGALRSRKVVFHLR</sequence>
<reference evidence="3" key="1">
    <citation type="journal article" date="2019" name="Int. J. Syst. Evol. Microbiol.">
        <title>The Global Catalogue of Microorganisms (GCM) 10K type strain sequencing project: providing services to taxonomists for standard genome sequencing and annotation.</title>
        <authorList>
            <consortium name="The Broad Institute Genomics Platform"/>
            <consortium name="The Broad Institute Genome Sequencing Center for Infectious Disease"/>
            <person name="Wu L."/>
            <person name="Ma J."/>
        </authorList>
    </citation>
    <scope>NUCLEOTIDE SEQUENCE [LARGE SCALE GENOMIC DNA]</scope>
    <source>
        <strain evidence="3">CECT 7649</strain>
    </source>
</reference>
<dbReference type="EMBL" id="JBHTCG010000010">
    <property type="protein sequence ID" value="MFC7384045.1"/>
    <property type="molecule type" value="Genomic_DNA"/>
</dbReference>
<evidence type="ECO:0000313" key="3">
    <source>
        <dbReference type="Proteomes" id="UP001596496"/>
    </source>
</evidence>
<proteinExistence type="predicted"/>
<feature type="region of interest" description="Disordered" evidence="1">
    <location>
        <begin position="43"/>
        <end position="123"/>
    </location>
</feature>
<keyword evidence="3" id="KW-1185">Reference proteome</keyword>
<comment type="caution">
    <text evidence="2">The sequence shown here is derived from an EMBL/GenBank/DDBJ whole genome shotgun (WGS) entry which is preliminary data.</text>
</comment>
<name>A0ABW2P7R8_9ACTN</name>
<dbReference type="Proteomes" id="UP001596496">
    <property type="component" value="Unassembled WGS sequence"/>
</dbReference>
<organism evidence="2 3">
    <name type="scientific">Sphaerisporangium rhizosphaerae</name>
    <dbReference type="NCBI Taxonomy" id="2269375"/>
    <lineage>
        <taxon>Bacteria</taxon>
        <taxon>Bacillati</taxon>
        <taxon>Actinomycetota</taxon>
        <taxon>Actinomycetes</taxon>
        <taxon>Streptosporangiales</taxon>
        <taxon>Streptosporangiaceae</taxon>
        <taxon>Sphaerisporangium</taxon>
    </lineage>
</organism>
<protein>
    <recommendedName>
        <fullName evidence="4">DUF4232 domain-containing protein</fullName>
    </recommendedName>
</protein>